<gene>
    <name evidence="4" type="ORF">Forpi1262_v013012</name>
</gene>
<feature type="transmembrane region" description="Helical" evidence="3">
    <location>
        <begin position="367"/>
        <end position="387"/>
    </location>
</feature>
<feature type="compositionally biased region" description="Basic and acidic residues" evidence="2">
    <location>
        <begin position="217"/>
        <end position="227"/>
    </location>
</feature>
<keyword evidence="1" id="KW-0175">Coiled coil</keyword>
<evidence type="ECO:0000313" key="5">
    <source>
        <dbReference type="Proteomes" id="UP000693942"/>
    </source>
</evidence>
<organism evidence="4 5">
    <name type="scientific">Fusarium oxysporum f. sp. raphani</name>
    <dbReference type="NCBI Taxonomy" id="96318"/>
    <lineage>
        <taxon>Eukaryota</taxon>
        <taxon>Fungi</taxon>
        <taxon>Dikarya</taxon>
        <taxon>Ascomycota</taxon>
        <taxon>Pezizomycotina</taxon>
        <taxon>Sordariomycetes</taxon>
        <taxon>Hypocreomycetidae</taxon>
        <taxon>Hypocreales</taxon>
        <taxon>Nectriaceae</taxon>
        <taxon>Fusarium</taxon>
        <taxon>Fusarium oxysporum species complex</taxon>
    </lineage>
</organism>
<evidence type="ECO:0000256" key="1">
    <source>
        <dbReference type="SAM" id="Coils"/>
    </source>
</evidence>
<protein>
    <submittedName>
        <fullName evidence="4">Uncharacterized protein</fullName>
    </submittedName>
</protein>
<keyword evidence="3" id="KW-0812">Transmembrane</keyword>
<dbReference type="Proteomes" id="UP000693942">
    <property type="component" value="Unassembled WGS sequence"/>
</dbReference>
<evidence type="ECO:0000256" key="3">
    <source>
        <dbReference type="SAM" id="Phobius"/>
    </source>
</evidence>
<keyword evidence="3" id="KW-0472">Membrane</keyword>
<proteinExistence type="predicted"/>
<comment type="caution">
    <text evidence="4">The sequence shown here is derived from an EMBL/GenBank/DDBJ whole genome shotgun (WGS) entry which is preliminary data.</text>
</comment>
<feature type="region of interest" description="Disordered" evidence="2">
    <location>
        <begin position="190"/>
        <end position="228"/>
    </location>
</feature>
<feature type="coiled-coil region" evidence="1">
    <location>
        <begin position="245"/>
        <end position="286"/>
    </location>
</feature>
<dbReference type="EMBL" id="JAELUR010000011">
    <property type="protein sequence ID" value="KAG7425244.1"/>
    <property type="molecule type" value="Genomic_DNA"/>
</dbReference>
<reference evidence="4" key="1">
    <citation type="submission" date="2021-04" db="EMBL/GenBank/DDBJ databases">
        <title>First draft genome resource for Brassicaceae pathogens Fusarium oxysporum f. sp. raphani and Fusarium oxysporum f. sp. rapae.</title>
        <authorList>
            <person name="Asai S."/>
        </authorList>
    </citation>
    <scope>NUCLEOTIDE SEQUENCE</scope>
    <source>
        <strain evidence="4">Tf1262</strain>
    </source>
</reference>
<sequence>MATLSSLDVNNITPAVVTWRWINETRFLVGPDPQIRDITITTRFDSQETLFDLNIPIRLKGIKTGTFLIVRVLPSSISSFDFIEAPSVPDEVRDKFHSSTLLLDFRLNQCPKLLVSVEADEPLSPQRTQSGAVLDALRELANVTVFSVYIANSATSKAQLQQIRHAISDGLFLFIQDDLTTMFRGTGGKVVTLPSSKQLPPPAYDETEPPPPPAPIYDRKRPRKDDREERDDDIALIWAKLEMIQTRHSEELYALRDENKDLKQEINDLRERLIESERKRQDLEEEFGSLAGLTSERVRELEEHTDVTFSEVWQDMGELTSEVNAMKLRIDEDELANRVKFRVVDHITANQRANDGAPRRQQDQTLAVSWAIFGAVAVALAFAFLAATDTIPSDLTREWTMVSDHALTILHI</sequence>
<feature type="compositionally biased region" description="Pro residues" evidence="2">
    <location>
        <begin position="199"/>
        <end position="215"/>
    </location>
</feature>
<dbReference type="AlphaFoldDB" id="A0A8J5PUH6"/>
<name>A0A8J5PUH6_FUSOX</name>
<keyword evidence="3" id="KW-1133">Transmembrane helix</keyword>
<evidence type="ECO:0000313" key="4">
    <source>
        <dbReference type="EMBL" id="KAG7425244.1"/>
    </source>
</evidence>
<evidence type="ECO:0000256" key="2">
    <source>
        <dbReference type="SAM" id="MobiDB-lite"/>
    </source>
</evidence>
<accession>A0A8J5PUH6</accession>